<feature type="region of interest" description="Disordered" evidence="1">
    <location>
        <begin position="68"/>
        <end position="96"/>
    </location>
</feature>
<keyword evidence="2" id="KW-0812">Transmembrane</keyword>
<gene>
    <name evidence="3" type="ORF">BKA08_002087</name>
</gene>
<evidence type="ECO:0000256" key="2">
    <source>
        <dbReference type="SAM" id="Phobius"/>
    </source>
</evidence>
<dbReference type="EMBL" id="JACCBE010000001">
    <property type="protein sequence ID" value="NYD57849.1"/>
    <property type="molecule type" value="Genomic_DNA"/>
</dbReference>
<dbReference type="AlphaFoldDB" id="A0A7Y9JSK9"/>
<dbReference type="RefSeq" id="WP_179615546.1">
    <property type="nucleotide sequence ID" value="NZ_CP059163.1"/>
</dbReference>
<accession>A0A7Y9JSK9</accession>
<keyword evidence="4" id="KW-1185">Reference proteome</keyword>
<evidence type="ECO:0000313" key="3">
    <source>
        <dbReference type="EMBL" id="NYD57849.1"/>
    </source>
</evidence>
<name>A0A7Y9JSK9_9ACTN</name>
<reference evidence="3 4" key="1">
    <citation type="submission" date="2020-07" db="EMBL/GenBank/DDBJ databases">
        <title>Sequencing the genomes of 1000 actinobacteria strains.</title>
        <authorList>
            <person name="Klenk H.-P."/>
        </authorList>
    </citation>
    <scope>NUCLEOTIDE SEQUENCE [LARGE SCALE GENOMIC DNA]</scope>
    <source>
        <strain evidence="3 4">DSM 18965</strain>
    </source>
</reference>
<keyword evidence="2" id="KW-1133">Transmembrane helix</keyword>
<organism evidence="3 4">
    <name type="scientific">Nocardioides marinisabuli</name>
    <dbReference type="NCBI Taxonomy" id="419476"/>
    <lineage>
        <taxon>Bacteria</taxon>
        <taxon>Bacillati</taxon>
        <taxon>Actinomycetota</taxon>
        <taxon>Actinomycetes</taxon>
        <taxon>Propionibacteriales</taxon>
        <taxon>Nocardioidaceae</taxon>
        <taxon>Nocardioides</taxon>
    </lineage>
</organism>
<feature type="transmembrane region" description="Helical" evidence="2">
    <location>
        <begin position="31"/>
        <end position="54"/>
    </location>
</feature>
<sequence>MLLPELVVHLAPVLELVRLTDEVPEPEDVKAGWGALAIFALMAAAVALLGWSLFRQLRKVEHGRVTGVYGDVPADPEQRPGAEDDADDNTGDAGRA</sequence>
<evidence type="ECO:0000313" key="4">
    <source>
        <dbReference type="Proteomes" id="UP000516957"/>
    </source>
</evidence>
<proteinExistence type="predicted"/>
<keyword evidence="2" id="KW-0472">Membrane</keyword>
<evidence type="ECO:0000256" key="1">
    <source>
        <dbReference type="SAM" id="MobiDB-lite"/>
    </source>
</evidence>
<dbReference type="Proteomes" id="UP000516957">
    <property type="component" value="Unassembled WGS sequence"/>
</dbReference>
<protein>
    <submittedName>
        <fullName evidence="3">Uncharacterized protein</fullName>
    </submittedName>
</protein>
<comment type="caution">
    <text evidence="3">The sequence shown here is derived from an EMBL/GenBank/DDBJ whole genome shotgun (WGS) entry which is preliminary data.</text>
</comment>